<dbReference type="EMBL" id="CAJVRM010000726">
    <property type="protein sequence ID" value="CAG8983343.1"/>
    <property type="molecule type" value="Genomic_DNA"/>
</dbReference>
<evidence type="ECO:0000313" key="6">
    <source>
        <dbReference type="EMBL" id="CAG8983343.1"/>
    </source>
</evidence>
<dbReference type="OrthoDB" id="292693at2759"/>
<dbReference type="PANTHER" id="PTHR12901:SF10">
    <property type="entry name" value="COENZYME Q-BINDING PROTEIN COQ10, MITOCHONDRIAL"/>
    <property type="match status" value="1"/>
</dbReference>
<evidence type="ECO:0000256" key="1">
    <source>
        <dbReference type="ARBA" id="ARBA00006885"/>
    </source>
</evidence>
<evidence type="ECO:0000259" key="5">
    <source>
        <dbReference type="Pfam" id="PF03364"/>
    </source>
</evidence>
<evidence type="ECO:0000256" key="2">
    <source>
        <dbReference type="ARBA" id="ARBA00011814"/>
    </source>
</evidence>
<keyword evidence="7" id="KW-1185">Reference proteome</keyword>
<dbReference type="Proteomes" id="UP000701801">
    <property type="component" value="Unassembled WGS sequence"/>
</dbReference>
<evidence type="ECO:0000256" key="4">
    <source>
        <dbReference type="SAM" id="MobiDB-lite"/>
    </source>
</evidence>
<feature type="region of interest" description="Disordered" evidence="4">
    <location>
        <begin position="169"/>
        <end position="188"/>
    </location>
</feature>
<feature type="domain" description="Coenzyme Q-binding protein COQ10 START" evidence="5">
    <location>
        <begin position="55"/>
        <end position="227"/>
    </location>
</feature>
<dbReference type="AlphaFoldDB" id="A0A9N9M0R0"/>
<dbReference type="CDD" id="cd07813">
    <property type="entry name" value="COQ10p_like"/>
    <property type="match status" value="1"/>
</dbReference>
<dbReference type="GO" id="GO:0048039">
    <property type="term" value="F:ubiquinone binding"/>
    <property type="evidence" value="ECO:0007669"/>
    <property type="project" value="InterPro"/>
</dbReference>
<comment type="similarity">
    <text evidence="1">Belongs to the COQ10 family.</text>
</comment>
<accession>A0A9N9M0R0</accession>
<dbReference type="GO" id="GO:0045333">
    <property type="term" value="P:cellular respiration"/>
    <property type="evidence" value="ECO:0007669"/>
    <property type="project" value="InterPro"/>
</dbReference>
<evidence type="ECO:0000256" key="3">
    <source>
        <dbReference type="ARBA" id="ARBA00024947"/>
    </source>
</evidence>
<comment type="caution">
    <text evidence="6">The sequence shown here is derived from an EMBL/GenBank/DDBJ whole genome shotgun (WGS) entry which is preliminary data.</text>
</comment>
<sequence length="255" mass="27740">MSKVMLRTFRTQSAFPIRPLRLNSQAHASRGFVSLPGIGLPGTEPQNLNATRILPYKSSSLHTIIADIDSYSAFLPYCQDSKVTKWSEPDANGKRWPSEADLKVGWGGLEETFTSRTLCIPGSVVEALGGEAVTSLPKSELAHHGNALSSPAEANSVFQSMSTRWTLKPFHFKPTSGTPQTDTSEHDARDRTEVHLSIDFQFANPIYAALSKAVAPKVAGIMIEAFEARARKVLDGHVFEKTSFAGGVDAPKSRL</sequence>
<gene>
    <name evidence="6" type="ORF">HYALB_00000510</name>
</gene>
<dbReference type="InterPro" id="IPR044996">
    <property type="entry name" value="COQ10-like"/>
</dbReference>
<name>A0A9N9M0R0_9HELO</name>
<dbReference type="InterPro" id="IPR023393">
    <property type="entry name" value="START-like_dom_sf"/>
</dbReference>
<dbReference type="SUPFAM" id="SSF55961">
    <property type="entry name" value="Bet v1-like"/>
    <property type="match status" value="1"/>
</dbReference>
<comment type="function">
    <text evidence="3">Required for the function of coenzyme Q in the respiratory chain. May serve as a chaperone or may be involved in the transport of Q6 from its site of synthesis to the catalytic sites of the respiratory complexes.</text>
</comment>
<dbReference type="InterPro" id="IPR005031">
    <property type="entry name" value="COQ10_START"/>
</dbReference>
<protein>
    <recommendedName>
        <fullName evidence="5">Coenzyme Q-binding protein COQ10 START domain-containing protein</fullName>
    </recommendedName>
</protein>
<reference evidence="6" key="1">
    <citation type="submission" date="2021-07" db="EMBL/GenBank/DDBJ databases">
        <authorList>
            <person name="Durling M."/>
        </authorList>
    </citation>
    <scope>NUCLEOTIDE SEQUENCE</scope>
</reference>
<dbReference type="Gene3D" id="3.30.530.20">
    <property type="match status" value="1"/>
</dbReference>
<evidence type="ECO:0000313" key="7">
    <source>
        <dbReference type="Proteomes" id="UP000701801"/>
    </source>
</evidence>
<organism evidence="6 7">
    <name type="scientific">Hymenoscyphus albidus</name>
    <dbReference type="NCBI Taxonomy" id="595503"/>
    <lineage>
        <taxon>Eukaryota</taxon>
        <taxon>Fungi</taxon>
        <taxon>Dikarya</taxon>
        <taxon>Ascomycota</taxon>
        <taxon>Pezizomycotina</taxon>
        <taxon>Leotiomycetes</taxon>
        <taxon>Helotiales</taxon>
        <taxon>Helotiaceae</taxon>
        <taxon>Hymenoscyphus</taxon>
    </lineage>
</organism>
<comment type="subunit">
    <text evidence="2">Interacts with coenzyme Q.</text>
</comment>
<dbReference type="FunFam" id="3.30.530.20:FF:000092">
    <property type="entry name" value="Uncharacterized protein 5F3.180"/>
    <property type="match status" value="1"/>
</dbReference>
<proteinExistence type="inferred from homology"/>
<dbReference type="GO" id="GO:0005739">
    <property type="term" value="C:mitochondrion"/>
    <property type="evidence" value="ECO:0007669"/>
    <property type="project" value="TreeGrafter"/>
</dbReference>
<dbReference type="PANTHER" id="PTHR12901">
    <property type="entry name" value="SPERM PROTEIN HOMOLOG"/>
    <property type="match status" value="1"/>
</dbReference>
<dbReference type="Pfam" id="PF03364">
    <property type="entry name" value="Polyketide_cyc"/>
    <property type="match status" value="1"/>
</dbReference>